<accession>A0A1I8IGK5</accession>
<dbReference type="WBParaSite" id="maker-uti_cns_0012185-snap-gene-0.4-mRNA-1">
    <property type="protein sequence ID" value="maker-uti_cns_0012185-snap-gene-0.4-mRNA-1"/>
    <property type="gene ID" value="maker-uti_cns_0012185-snap-gene-0.4"/>
</dbReference>
<keyword evidence="6 9" id="KW-0472">Membrane</keyword>
<organism evidence="10 11">
    <name type="scientific">Macrostomum lignano</name>
    <dbReference type="NCBI Taxonomy" id="282301"/>
    <lineage>
        <taxon>Eukaryota</taxon>
        <taxon>Metazoa</taxon>
        <taxon>Spiralia</taxon>
        <taxon>Lophotrochozoa</taxon>
        <taxon>Platyhelminthes</taxon>
        <taxon>Rhabditophora</taxon>
        <taxon>Macrostomorpha</taxon>
        <taxon>Macrostomida</taxon>
        <taxon>Macrostomidae</taxon>
        <taxon>Macrostomum</taxon>
    </lineage>
</organism>
<evidence type="ECO:0000256" key="9">
    <source>
        <dbReference type="SAM" id="Phobius"/>
    </source>
</evidence>
<sequence length="1087" mass="118026">PTGQLRQKDATVNFLELSRMDGGGRFALDGVEKLLPVRSVTQLGMPGVFEPLDCRGGKIPGGCSSPGLTECAVPLPQDPGGSCGSSSGTSTNLCGGGALTDRRSASAQDFKDSMYTACRCFDSRGCCRSSPWRSRTTNSPSDNSICLRLLLFSSICLRLLLFSSICLRLLLFSSICLRLLLFSSICLRLLLFSSICLRLLLFSSIACAYCSSVQFACAYCSSVQYACAYCSSVQYACAYCSSVQYACAYCSSVQYACAYCSSVQYASDRVAPGPHLHPANSAYPRLRPLALFIKATAGQRQTGGLAQRFGTCSAAIMSDKTAEQADPEAGHGEQKGPRFIYAAFSAAAWIILVHELLERFSFYGMKGILTYYLNDYIGFDDDTTTILYHLFTGLSYLTPILGTFLADNFWGQYKTIAILGIVYLIGHLLMPLTALTKNVPGPLISMLILAIGTGGIKPCVAAFGGDQVGKENEEVLDGFFAMFYMCINIGAFASQLITPILREQVKCVDDSCYPLGFGVPAIAFGLCYVLFLAGTRTYNIYPKPTSPMLNKAMKVIFSGKLWRRQEETFDESKATEAEKADRAFIEDVRVAVQVLLLFLPFPIYWALFDQQGSRWVLQGKRMDGYISESFSLTADQMQSVNPLLIVLVVPIFNNIVYPLFAKCNLLKSATSRIFWGYLICAAAFGLTGIIELLVDNTVPVGLPSGQAQLRIYNANPCPIDVAHPDEARRIPARSLDRFNNAPWIVHLRNHTGGDYRPVLNVTRHCGSSPPGSVQTVWLHLRPGSDNLVIVADAGRVSAALPIPASVSQTRLRLVHADPRTSGSPVQFGTEPGRCLPHSNLTSSGEGTVNPLLATDYCEIASRLDVPMYIGDEHKYSVPLSSLPSAIKYATVYAEFNASSSAVTYRTIVDRELNPLHITLQLPQYLLMCISEVLFSVTALAYAYSEAPANLKSLLQTFYLVSIFFGNMIVIAVAAAPKLPKQAHEFFLFAGLVFLGGFVQLFVIFYYNKIKVKNSRNQVVPVEIPMDSVADKKLPEYSEESSSGAASSADVAKDNTDVVGGNDGAAKATGDVPKSDAGDGEGSNPAEQ</sequence>
<feature type="transmembrane region" description="Helical" evidence="9">
    <location>
        <begin position="339"/>
        <end position="357"/>
    </location>
</feature>
<feature type="compositionally biased region" description="Low complexity" evidence="8">
    <location>
        <begin position="1039"/>
        <end position="1048"/>
    </location>
</feature>
<feature type="region of interest" description="Disordered" evidence="8">
    <location>
        <begin position="1033"/>
        <end position="1087"/>
    </location>
</feature>
<evidence type="ECO:0000256" key="6">
    <source>
        <dbReference type="ARBA" id="ARBA00023136"/>
    </source>
</evidence>
<dbReference type="GO" id="GO:0016020">
    <property type="term" value="C:membrane"/>
    <property type="evidence" value="ECO:0007669"/>
    <property type="project" value="UniProtKB-SubCell"/>
</dbReference>
<keyword evidence="3 7" id="KW-0812">Transmembrane</keyword>
<feature type="transmembrane region" description="Helical" evidence="9">
    <location>
        <begin position="442"/>
        <end position="463"/>
    </location>
</feature>
<dbReference type="GO" id="GO:0006857">
    <property type="term" value="P:oligopeptide transport"/>
    <property type="evidence" value="ECO:0007669"/>
    <property type="project" value="InterPro"/>
</dbReference>
<dbReference type="AlphaFoldDB" id="A0A1I8IGK5"/>
<proteinExistence type="inferred from homology"/>
<evidence type="ECO:0000256" key="3">
    <source>
        <dbReference type="ARBA" id="ARBA00022692"/>
    </source>
</evidence>
<dbReference type="Pfam" id="PF00854">
    <property type="entry name" value="PTR2"/>
    <property type="match status" value="2"/>
</dbReference>
<dbReference type="InterPro" id="IPR000109">
    <property type="entry name" value="POT_fam"/>
</dbReference>
<feature type="transmembrane region" description="Helical" evidence="9">
    <location>
        <begin position="640"/>
        <end position="661"/>
    </location>
</feature>
<feature type="transmembrane region" description="Helical" evidence="9">
    <location>
        <begin position="924"/>
        <end position="944"/>
    </location>
</feature>
<feature type="transmembrane region" description="Helical" evidence="9">
    <location>
        <begin position="986"/>
        <end position="1006"/>
    </location>
</feature>
<evidence type="ECO:0000256" key="1">
    <source>
        <dbReference type="ARBA" id="ARBA00004141"/>
    </source>
</evidence>
<dbReference type="InterPro" id="IPR036259">
    <property type="entry name" value="MFS_trans_sf"/>
</dbReference>
<evidence type="ECO:0000256" key="2">
    <source>
        <dbReference type="ARBA" id="ARBA00005982"/>
    </source>
</evidence>
<feature type="transmembrane region" description="Helical" evidence="9">
    <location>
        <begin position="673"/>
        <end position="694"/>
    </location>
</feature>
<keyword evidence="4" id="KW-0653">Protein transport</keyword>
<feature type="transmembrane region" description="Helical" evidence="9">
    <location>
        <begin position="513"/>
        <end position="533"/>
    </location>
</feature>
<dbReference type="InterPro" id="IPR018456">
    <property type="entry name" value="PTR2_symporter_CS"/>
</dbReference>
<dbReference type="PANTHER" id="PTHR11654">
    <property type="entry name" value="OLIGOPEPTIDE TRANSPORTER-RELATED"/>
    <property type="match status" value="1"/>
</dbReference>
<evidence type="ECO:0000256" key="8">
    <source>
        <dbReference type="SAM" id="MobiDB-lite"/>
    </source>
</evidence>
<comment type="similarity">
    <text evidence="2 7">Belongs to the major facilitator superfamily. Proton-dependent oligopeptide transporter (POT/PTR) (TC 2.A.17) family.</text>
</comment>
<keyword evidence="10" id="KW-1185">Reference proteome</keyword>
<evidence type="ECO:0000256" key="7">
    <source>
        <dbReference type="RuleBase" id="RU003755"/>
    </source>
</evidence>
<evidence type="ECO:0000313" key="11">
    <source>
        <dbReference type="WBParaSite" id="maker-uti_cns_0012185-snap-gene-0.4-mRNA-1"/>
    </source>
</evidence>
<keyword evidence="5 9" id="KW-1133">Transmembrane helix</keyword>
<evidence type="ECO:0000256" key="4">
    <source>
        <dbReference type="ARBA" id="ARBA00022856"/>
    </source>
</evidence>
<keyword evidence="7" id="KW-0813">Transport</keyword>
<feature type="transmembrane region" description="Helical" evidence="9">
    <location>
        <begin position="177"/>
        <end position="201"/>
    </location>
</feature>
<protein>
    <submittedName>
        <fullName evidence="11">MFS domain-containing protein</fullName>
    </submittedName>
</protein>
<comment type="subcellular location">
    <subcellularLocation>
        <location evidence="1 7">Membrane</location>
        <topology evidence="1 7">Multi-pass membrane protein</topology>
    </subcellularLocation>
</comment>
<feature type="transmembrane region" description="Helical" evidence="9">
    <location>
        <begin position="417"/>
        <end position="436"/>
    </location>
</feature>
<feature type="transmembrane region" description="Helical" evidence="9">
    <location>
        <begin position="475"/>
        <end position="493"/>
    </location>
</feature>
<keyword evidence="4" id="KW-0571">Peptide transport</keyword>
<name>A0A1I8IGK5_9PLAT</name>
<reference evidence="11" key="1">
    <citation type="submission" date="2016-11" db="UniProtKB">
        <authorList>
            <consortium name="WormBaseParasite"/>
        </authorList>
    </citation>
    <scope>IDENTIFICATION</scope>
</reference>
<feature type="transmembrane region" description="Helical" evidence="9">
    <location>
        <begin position="386"/>
        <end position="405"/>
    </location>
</feature>
<dbReference type="Proteomes" id="UP000095280">
    <property type="component" value="Unplaced"/>
</dbReference>
<dbReference type="SUPFAM" id="SSF103473">
    <property type="entry name" value="MFS general substrate transporter"/>
    <property type="match status" value="1"/>
</dbReference>
<dbReference type="PROSITE" id="PS01023">
    <property type="entry name" value="PTR2_2"/>
    <property type="match status" value="1"/>
</dbReference>
<evidence type="ECO:0000313" key="10">
    <source>
        <dbReference type="Proteomes" id="UP000095280"/>
    </source>
</evidence>
<evidence type="ECO:0000256" key="5">
    <source>
        <dbReference type="ARBA" id="ARBA00022989"/>
    </source>
</evidence>
<dbReference type="Gene3D" id="1.20.1250.20">
    <property type="entry name" value="MFS general substrate transporter like domains"/>
    <property type="match status" value="2"/>
</dbReference>
<feature type="transmembrane region" description="Helical" evidence="9">
    <location>
        <begin position="149"/>
        <end position="171"/>
    </location>
</feature>
<feature type="transmembrane region" description="Helical" evidence="9">
    <location>
        <begin position="956"/>
        <end position="974"/>
    </location>
</feature>
<dbReference type="GO" id="GO:0022857">
    <property type="term" value="F:transmembrane transporter activity"/>
    <property type="evidence" value="ECO:0007669"/>
    <property type="project" value="InterPro"/>
</dbReference>